<feature type="domain" description="NADH:flavin oxidoreductase/NADH oxidase N-terminal" evidence="10">
    <location>
        <begin position="1"/>
        <end position="334"/>
    </location>
</feature>
<proteinExistence type="inferred from homology"/>
<evidence type="ECO:0000259" key="10">
    <source>
        <dbReference type="Pfam" id="PF00724"/>
    </source>
</evidence>
<sequence>MTIRNRLVMAPHGVVFMPGYGNAYERIVDYHVERAKGGIGLMVMSNFMIPDSWRRLGSWDGALTTSALGNLDDVSDPDLISPYSKLIRGVHENGAKFVSQLNASGRQHASPGALNFGIPLWAPSAIPCPKTGEVPKEMDIGDIEEFVATYVKSSMNLREAGADGVEIFAAQGYLLHEFLSPSTNRRTDRYGGSLDNRMRFLLDVVKAVRKAAGPDFVIGIRMNADDYDPAGITPDVAGEIARRLSATGDVDYLNISGMTYLQYPGWIADMTAPEAQFADKAGEIRAAVDLPVCVVSRIGAPAVAERILREGRADMVGMARALISDPEFPNKAMRGDVADIRVCTYSNQSCLMGRDKGYGVGCLHNVAVGREGQIGIGKMRPAPTKKRVAVIGGGPAGMAASRVARERGHDVILFEKHDRLGGQNLMTAAIASRRGFAEVTRWQAHMLRKTGVDIRLDCAATAETVLALEPDAVVVATGSIPCRTGYSGFRPGVPELAGVRQENVFTVWNVFDGETVFGHEVLVIDDDPHLSAAYVAEHLTDLGHRVRIVTPNLHVARDLHVAHVPALYHRLRVKGLEIHTGTLPVAIEDRHIRCEDIFSHEETCLEADSVILAMGNEAENGLYRALKNKVPAVYLAGDSHAPRRLDNAIADGERTGWMM</sequence>
<dbReference type="Gene3D" id="3.20.20.70">
    <property type="entry name" value="Aldolase class I"/>
    <property type="match status" value="1"/>
</dbReference>
<dbReference type="SUPFAM" id="SSF51395">
    <property type="entry name" value="FMN-linked oxidoreductases"/>
    <property type="match status" value="1"/>
</dbReference>
<evidence type="ECO:0000256" key="5">
    <source>
        <dbReference type="ARBA" id="ARBA00022643"/>
    </source>
</evidence>
<comment type="cofactor">
    <cofactor evidence="1">
        <name>FMN</name>
        <dbReference type="ChEBI" id="CHEBI:58210"/>
    </cofactor>
</comment>
<comment type="caution">
    <text evidence="12">The sequence shown here is derived from an EMBL/GenBank/DDBJ whole genome shotgun (WGS) entry which is preliminary data.</text>
</comment>
<dbReference type="GO" id="GO:0051536">
    <property type="term" value="F:iron-sulfur cluster binding"/>
    <property type="evidence" value="ECO:0007669"/>
    <property type="project" value="UniProtKB-KW"/>
</dbReference>
<dbReference type="EMBL" id="JAGMWN010000009">
    <property type="protein sequence ID" value="MBP5858540.1"/>
    <property type="molecule type" value="Genomic_DNA"/>
</dbReference>
<keyword evidence="7" id="KW-0560">Oxidoreductase</keyword>
<evidence type="ECO:0000256" key="3">
    <source>
        <dbReference type="ARBA" id="ARBA00011048"/>
    </source>
</evidence>
<evidence type="ECO:0000313" key="12">
    <source>
        <dbReference type="EMBL" id="MBP5858540.1"/>
    </source>
</evidence>
<comment type="cofactor">
    <cofactor evidence="2">
        <name>[4Fe-4S] cluster</name>
        <dbReference type="ChEBI" id="CHEBI:49883"/>
    </cofactor>
</comment>
<dbReference type="InterPro" id="IPR051793">
    <property type="entry name" value="NADH:flavin_oxidoreductase"/>
</dbReference>
<dbReference type="InterPro" id="IPR023753">
    <property type="entry name" value="FAD/NAD-binding_dom"/>
</dbReference>
<dbReference type="PRINTS" id="PR00469">
    <property type="entry name" value="PNDRDTASEII"/>
</dbReference>
<evidence type="ECO:0000256" key="2">
    <source>
        <dbReference type="ARBA" id="ARBA00001966"/>
    </source>
</evidence>
<evidence type="ECO:0000256" key="7">
    <source>
        <dbReference type="ARBA" id="ARBA00023002"/>
    </source>
</evidence>
<evidence type="ECO:0000256" key="6">
    <source>
        <dbReference type="ARBA" id="ARBA00022723"/>
    </source>
</evidence>
<dbReference type="InterPro" id="IPR013785">
    <property type="entry name" value="Aldolase_TIM"/>
</dbReference>
<name>A0A8J7V3M8_9PROT</name>
<dbReference type="AlphaFoldDB" id="A0A8J7V3M8"/>
<dbReference type="Proteomes" id="UP000672602">
    <property type="component" value="Unassembled WGS sequence"/>
</dbReference>
<dbReference type="PANTHER" id="PTHR42917:SF2">
    <property type="entry name" value="2,4-DIENOYL-COA REDUCTASE [(2E)-ENOYL-COA-PRODUCING]"/>
    <property type="match status" value="1"/>
</dbReference>
<keyword evidence="5" id="KW-0288">FMN</keyword>
<keyword evidence="13" id="KW-1185">Reference proteome</keyword>
<keyword evidence="8" id="KW-0408">Iron</keyword>
<evidence type="ECO:0000256" key="1">
    <source>
        <dbReference type="ARBA" id="ARBA00001917"/>
    </source>
</evidence>
<organism evidence="12 13">
    <name type="scientific">Marivibrio halodurans</name>
    <dbReference type="NCBI Taxonomy" id="2039722"/>
    <lineage>
        <taxon>Bacteria</taxon>
        <taxon>Pseudomonadati</taxon>
        <taxon>Pseudomonadota</taxon>
        <taxon>Alphaproteobacteria</taxon>
        <taxon>Rhodospirillales</taxon>
        <taxon>Rhodospirillaceae</taxon>
        <taxon>Marivibrio</taxon>
    </lineage>
</organism>
<evidence type="ECO:0000256" key="8">
    <source>
        <dbReference type="ARBA" id="ARBA00023004"/>
    </source>
</evidence>
<feature type="domain" description="FAD/NAD(P)-binding" evidence="11">
    <location>
        <begin position="387"/>
        <end position="493"/>
    </location>
</feature>
<reference evidence="12" key="1">
    <citation type="submission" date="2021-04" db="EMBL/GenBank/DDBJ databases">
        <authorList>
            <person name="Zhang D.-C."/>
        </authorList>
    </citation>
    <scope>NUCLEOTIDE SEQUENCE</scope>
    <source>
        <strain evidence="12">CGMCC 1.15697</strain>
    </source>
</reference>
<dbReference type="GO" id="GO:0016491">
    <property type="term" value="F:oxidoreductase activity"/>
    <property type="evidence" value="ECO:0007669"/>
    <property type="project" value="UniProtKB-KW"/>
</dbReference>
<evidence type="ECO:0000259" key="11">
    <source>
        <dbReference type="Pfam" id="PF07992"/>
    </source>
</evidence>
<keyword evidence="6" id="KW-0479">Metal-binding</keyword>
<accession>A0A8J7V3M8</accession>
<keyword evidence="9" id="KW-0411">Iron-sulfur</keyword>
<gene>
    <name evidence="12" type="ORF">KAJ83_16075</name>
</gene>
<dbReference type="GO" id="GO:0010181">
    <property type="term" value="F:FMN binding"/>
    <property type="evidence" value="ECO:0007669"/>
    <property type="project" value="InterPro"/>
</dbReference>
<evidence type="ECO:0000313" key="13">
    <source>
        <dbReference type="Proteomes" id="UP000672602"/>
    </source>
</evidence>
<dbReference type="PRINTS" id="PR00368">
    <property type="entry name" value="FADPNR"/>
</dbReference>
<dbReference type="Gene3D" id="3.40.50.720">
    <property type="entry name" value="NAD(P)-binding Rossmann-like Domain"/>
    <property type="match status" value="1"/>
</dbReference>
<dbReference type="InterPro" id="IPR036188">
    <property type="entry name" value="FAD/NAD-bd_sf"/>
</dbReference>
<dbReference type="PANTHER" id="PTHR42917">
    <property type="entry name" value="2,4-DIENOYL-COA REDUCTASE"/>
    <property type="match status" value="1"/>
</dbReference>
<dbReference type="Gene3D" id="3.50.50.60">
    <property type="entry name" value="FAD/NAD(P)-binding domain"/>
    <property type="match status" value="1"/>
</dbReference>
<dbReference type="SUPFAM" id="SSF51905">
    <property type="entry name" value="FAD/NAD(P)-binding domain"/>
    <property type="match status" value="1"/>
</dbReference>
<dbReference type="InterPro" id="IPR001155">
    <property type="entry name" value="OxRdtase_FMN_N"/>
</dbReference>
<evidence type="ECO:0000256" key="9">
    <source>
        <dbReference type="ARBA" id="ARBA00023014"/>
    </source>
</evidence>
<keyword evidence="4" id="KW-0285">Flavoprotein</keyword>
<evidence type="ECO:0000256" key="4">
    <source>
        <dbReference type="ARBA" id="ARBA00022630"/>
    </source>
</evidence>
<dbReference type="Pfam" id="PF07992">
    <property type="entry name" value="Pyr_redox_2"/>
    <property type="match status" value="1"/>
</dbReference>
<protein>
    <submittedName>
        <fullName evidence="12">FAD-dependent oxidoreductase</fullName>
    </submittedName>
</protein>
<dbReference type="GO" id="GO:0046872">
    <property type="term" value="F:metal ion binding"/>
    <property type="evidence" value="ECO:0007669"/>
    <property type="project" value="UniProtKB-KW"/>
</dbReference>
<comment type="similarity">
    <text evidence="3">In the N-terminal section; belongs to the NADH:flavin oxidoreductase/NADH oxidase family.</text>
</comment>
<dbReference type="Pfam" id="PF00724">
    <property type="entry name" value="Oxidored_FMN"/>
    <property type="match status" value="1"/>
</dbReference>